<feature type="domain" description="Thioredoxin" evidence="3">
    <location>
        <begin position="45"/>
        <end position="168"/>
    </location>
</feature>
<accession>A0A368KQC6</accession>
<evidence type="ECO:0000256" key="2">
    <source>
        <dbReference type="SAM" id="SignalP"/>
    </source>
</evidence>
<gene>
    <name evidence="4" type="ORF">DTL42_18425</name>
</gene>
<dbReference type="RefSeq" id="WP_114370704.1">
    <property type="nucleotide sequence ID" value="NZ_QPEX01000037.1"/>
</dbReference>
<dbReference type="SUPFAM" id="SSF52833">
    <property type="entry name" value="Thioredoxin-like"/>
    <property type="match status" value="1"/>
</dbReference>
<dbReference type="OrthoDB" id="289208at2"/>
<evidence type="ECO:0000256" key="1">
    <source>
        <dbReference type="ARBA" id="ARBA00023284"/>
    </source>
</evidence>
<dbReference type="InterPro" id="IPR013766">
    <property type="entry name" value="Thioredoxin_domain"/>
</dbReference>
<keyword evidence="1" id="KW-0676">Redox-active center</keyword>
<dbReference type="AlphaFoldDB" id="A0A368KQC6"/>
<feature type="chain" id="PRO_5017025988" evidence="2">
    <location>
        <begin position="21"/>
        <end position="172"/>
    </location>
</feature>
<keyword evidence="2" id="KW-0732">Signal</keyword>
<evidence type="ECO:0000259" key="3">
    <source>
        <dbReference type="PROSITE" id="PS51352"/>
    </source>
</evidence>
<dbReference type="Pfam" id="PF13899">
    <property type="entry name" value="Thioredoxin_7"/>
    <property type="match status" value="1"/>
</dbReference>
<feature type="signal peptide" evidence="2">
    <location>
        <begin position="1"/>
        <end position="20"/>
    </location>
</feature>
<dbReference type="InterPro" id="IPR036249">
    <property type="entry name" value="Thioredoxin-like_sf"/>
</dbReference>
<sequence length="172" mass="18757">MMKIVLALLLPAFLASSLGAAEAETIALSQAAVSLAYVIATHARPQVTPLVPPQPETASSAQLASYHAAYEAYTKQGRPMVVMVTATWCPYCPQVKGELAAMQRDQQLGNASLVILDYDQQSTLAQSVMGKHRSLPFVALFTHEAKRPRTYRQVSTKQLKQYLQPKTIGQAN</sequence>
<dbReference type="Gene3D" id="3.40.30.10">
    <property type="entry name" value="Glutaredoxin"/>
    <property type="match status" value="1"/>
</dbReference>
<evidence type="ECO:0000313" key="5">
    <source>
        <dbReference type="Proteomes" id="UP000253562"/>
    </source>
</evidence>
<dbReference type="PROSITE" id="PS00194">
    <property type="entry name" value="THIOREDOXIN_1"/>
    <property type="match status" value="1"/>
</dbReference>
<dbReference type="InterPro" id="IPR017937">
    <property type="entry name" value="Thioredoxin_CS"/>
</dbReference>
<comment type="caution">
    <text evidence="4">The sequence shown here is derived from an EMBL/GenBank/DDBJ whole genome shotgun (WGS) entry which is preliminary data.</text>
</comment>
<evidence type="ECO:0000313" key="4">
    <source>
        <dbReference type="EMBL" id="RCS43963.1"/>
    </source>
</evidence>
<dbReference type="CDD" id="cd02947">
    <property type="entry name" value="TRX_family"/>
    <property type="match status" value="1"/>
</dbReference>
<reference evidence="4 5" key="1">
    <citation type="submission" date="2018-07" db="EMBL/GenBank/DDBJ databases">
        <title>Comparative genomes isolates from brazilian mangrove.</title>
        <authorList>
            <person name="De Araujo J.E."/>
            <person name="Taketani R.G."/>
            <person name="Silva M.C.P."/>
            <person name="Lourenco M.V."/>
            <person name="Oliveira V.M."/>
            <person name="Andreote F.D."/>
        </authorList>
    </citation>
    <scope>NUCLEOTIDE SEQUENCE [LARGE SCALE GENOMIC DNA]</scope>
    <source>
        <strain evidence="4 5">HEX PRIS-MGV</strain>
    </source>
</reference>
<dbReference type="EMBL" id="QPEX01000037">
    <property type="protein sequence ID" value="RCS43963.1"/>
    <property type="molecule type" value="Genomic_DNA"/>
</dbReference>
<organism evidence="4 5">
    <name type="scientific">Bremerella cremea</name>
    <dbReference type="NCBI Taxonomy" id="1031537"/>
    <lineage>
        <taxon>Bacteria</taxon>
        <taxon>Pseudomonadati</taxon>
        <taxon>Planctomycetota</taxon>
        <taxon>Planctomycetia</taxon>
        <taxon>Pirellulales</taxon>
        <taxon>Pirellulaceae</taxon>
        <taxon>Bremerella</taxon>
    </lineage>
</organism>
<protein>
    <submittedName>
        <fullName evidence="4">Thioredoxin family protein</fullName>
    </submittedName>
</protein>
<dbReference type="PROSITE" id="PS51352">
    <property type="entry name" value="THIOREDOXIN_2"/>
    <property type="match status" value="1"/>
</dbReference>
<proteinExistence type="predicted"/>
<name>A0A368KQC6_9BACT</name>
<dbReference type="Proteomes" id="UP000253562">
    <property type="component" value="Unassembled WGS sequence"/>
</dbReference>